<dbReference type="Proteomes" id="UP000321518">
    <property type="component" value="Unassembled WGS sequence"/>
</dbReference>
<name>A0A511KAI4_RHOTO</name>
<dbReference type="OrthoDB" id="2317065at2759"/>
<dbReference type="Gene3D" id="1.50.10.10">
    <property type="match status" value="1"/>
</dbReference>
<gene>
    <name evidence="5" type="ORF">Rt10032_c03g1359</name>
</gene>
<comment type="caution">
    <text evidence="5">The sequence shown here is derived from an EMBL/GenBank/DDBJ whole genome shotgun (WGS) entry which is preliminary data.</text>
</comment>
<dbReference type="InterPro" id="IPR008928">
    <property type="entry name" value="6-hairpin_glycosidase_sf"/>
</dbReference>
<evidence type="ECO:0000256" key="3">
    <source>
        <dbReference type="SAM" id="MobiDB-lite"/>
    </source>
</evidence>
<sequence length="505" mass="53759">MPGLALVGLLACSALPTGRGLTQRSRTAYWTELVAPLYSSEANNKVLGTAQSSSNPAQWPEYTDSANPSQWVYKPASDWTSAFLADQLYLLHERFSTLCPNDGDTTDWLSLARTWSNGLYNPSQDVLASWAHDVGFNSAPMMHELRIDPANETAKIALLSNAQYLASRYSSAVGCTKSWDRGEGDFEVIIDNMMNLQLLLTAADLSGNSTYRDIATSHANKTMQNHIRPDGSSYQVVNYDPTNGQVLWKGTAQGYSNESTWTRGHAWGTLGFALMYNATGISAYYDTAVRMAEFALNATAGGPAWQYGNPVTPFPWDFSAPQPTTLDTSASAIFDTALILLLSFAASRGTTNGETTWFYPATDLFANTGLSSGTNTSRYPTRWTGASILGNATINNRADPPLNNTGAVYGDAYILRAANNFLKLGMLNCTAGPAHIGTPAVGASPTALSAPWISASNGSASSSGNGTRGPASQSGGSKSGATSGASAHRPPSLFRTLALVLDSLR</sequence>
<dbReference type="AlphaFoldDB" id="A0A511KAI4"/>
<dbReference type="GO" id="GO:0000272">
    <property type="term" value="P:polysaccharide catabolic process"/>
    <property type="evidence" value="ECO:0007669"/>
    <property type="project" value="TreeGrafter"/>
</dbReference>
<dbReference type="PANTHER" id="PTHR36845">
    <property type="entry name" value="HYDROLASE, PUTATIVE (AFU_ORTHOLOGUE AFUA_7G05090)-RELATED"/>
    <property type="match status" value="1"/>
</dbReference>
<evidence type="ECO:0000256" key="4">
    <source>
        <dbReference type="SAM" id="SignalP"/>
    </source>
</evidence>
<dbReference type="InterPro" id="IPR052369">
    <property type="entry name" value="UG_Glycosaminoglycan_Hydrolase"/>
</dbReference>
<dbReference type="SUPFAM" id="SSF48208">
    <property type="entry name" value="Six-hairpin glycosidases"/>
    <property type="match status" value="1"/>
</dbReference>
<reference evidence="5 6" key="1">
    <citation type="submission" date="2019-07" db="EMBL/GenBank/DDBJ databases">
        <title>Rhodotorula toruloides NBRC10032 genome sequencing.</title>
        <authorList>
            <person name="Shida Y."/>
            <person name="Takaku H."/>
            <person name="Ogasawara W."/>
            <person name="Mori K."/>
        </authorList>
    </citation>
    <scope>NUCLEOTIDE SEQUENCE [LARGE SCALE GENOMIC DNA]</scope>
    <source>
        <strain evidence="5 6">NBRC10032</strain>
    </source>
</reference>
<dbReference type="InterPro" id="IPR012341">
    <property type="entry name" value="6hp_glycosidase-like_sf"/>
</dbReference>
<dbReference type="PANTHER" id="PTHR36845:SF1">
    <property type="entry name" value="HYDROLASE, PUTATIVE (AFU_ORTHOLOGUE AFUA_7G05090)-RELATED"/>
    <property type="match status" value="1"/>
</dbReference>
<proteinExistence type="inferred from homology"/>
<keyword evidence="1 5" id="KW-0378">Hydrolase</keyword>
<evidence type="ECO:0000256" key="2">
    <source>
        <dbReference type="ARBA" id="ARBA00038358"/>
    </source>
</evidence>
<comment type="similarity">
    <text evidence="2">Belongs to the glycosyl hydrolase 88 family.</text>
</comment>
<evidence type="ECO:0000313" key="6">
    <source>
        <dbReference type="Proteomes" id="UP000321518"/>
    </source>
</evidence>
<feature type="compositionally biased region" description="Low complexity" evidence="3">
    <location>
        <begin position="457"/>
        <end position="487"/>
    </location>
</feature>
<dbReference type="GO" id="GO:0052757">
    <property type="term" value="F:chondroitin hydrolase activity"/>
    <property type="evidence" value="ECO:0007669"/>
    <property type="project" value="TreeGrafter"/>
</dbReference>
<feature type="signal peptide" evidence="4">
    <location>
        <begin position="1"/>
        <end position="20"/>
    </location>
</feature>
<evidence type="ECO:0000313" key="5">
    <source>
        <dbReference type="EMBL" id="GEM07342.1"/>
    </source>
</evidence>
<feature type="region of interest" description="Disordered" evidence="3">
    <location>
        <begin position="457"/>
        <end position="489"/>
    </location>
</feature>
<accession>A0A511KAI4</accession>
<protein>
    <submittedName>
        <fullName evidence="5">D-4,5 unsaturated beta-glucuronyl hydrolase, glycoside hydrolase family 88 protein</fullName>
    </submittedName>
</protein>
<feature type="chain" id="PRO_5021713893" evidence="4">
    <location>
        <begin position="21"/>
        <end position="505"/>
    </location>
</feature>
<organism evidence="5 6">
    <name type="scientific">Rhodotorula toruloides</name>
    <name type="common">Yeast</name>
    <name type="synonym">Rhodosporidium toruloides</name>
    <dbReference type="NCBI Taxonomy" id="5286"/>
    <lineage>
        <taxon>Eukaryota</taxon>
        <taxon>Fungi</taxon>
        <taxon>Dikarya</taxon>
        <taxon>Basidiomycota</taxon>
        <taxon>Pucciniomycotina</taxon>
        <taxon>Microbotryomycetes</taxon>
        <taxon>Sporidiobolales</taxon>
        <taxon>Sporidiobolaceae</taxon>
        <taxon>Rhodotorula</taxon>
    </lineage>
</organism>
<evidence type="ECO:0000256" key="1">
    <source>
        <dbReference type="ARBA" id="ARBA00022801"/>
    </source>
</evidence>
<keyword evidence="4" id="KW-0732">Signal</keyword>
<dbReference type="EMBL" id="BJWK01000003">
    <property type="protein sequence ID" value="GEM07342.1"/>
    <property type="molecule type" value="Genomic_DNA"/>
</dbReference>